<organism evidence="5 6">
    <name type="scientific">Azohydromonas lata</name>
    <dbReference type="NCBI Taxonomy" id="45677"/>
    <lineage>
        <taxon>Bacteria</taxon>
        <taxon>Pseudomonadati</taxon>
        <taxon>Pseudomonadota</taxon>
        <taxon>Betaproteobacteria</taxon>
        <taxon>Burkholderiales</taxon>
        <taxon>Sphaerotilaceae</taxon>
        <taxon>Azohydromonas</taxon>
    </lineage>
</organism>
<comment type="similarity">
    <text evidence="1">Belongs to the ParB family.</text>
</comment>
<dbReference type="Gene3D" id="3.90.1530.30">
    <property type="match status" value="1"/>
</dbReference>
<comment type="caution">
    <text evidence="5">The sequence shown here is derived from an EMBL/GenBank/DDBJ whole genome shotgun (WGS) entry which is preliminary data.</text>
</comment>
<dbReference type="InterPro" id="IPR004437">
    <property type="entry name" value="ParB/RepB/Spo0J"/>
</dbReference>
<accession>A0ABU5IPI2</accession>
<dbReference type="EMBL" id="JAXOJX010000083">
    <property type="protein sequence ID" value="MDZ5460808.1"/>
    <property type="molecule type" value="Genomic_DNA"/>
</dbReference>
<dbReference type="Gene3D" id="1.10.10.2830">
    <property type="match status" value="1"/>
</dbReference>
<feature type="domain" description="ParB-like N-terminal" evidence="4">
    <location>
        <begin position="109"/>
        <end position="208"/>
    </location>
</feature>
<evidence type="ECO:0000256" key="3">
    <source>
        <dbReference type="SAM" id="MobiDB-lite"/>
    </source>
</evidence>
<evidence type="ECO:0000256" key="1">
    <source>
        <dbReference type="ARBA" id="ARBA00006295"/>
    </source>
</evidence>
<dbReference type="SUPFAM" id="SSF110849">
    <property type="entry name" value="ParB/Sulfiredoxin"/>
    <property type="match status" value="1"/>
</dbReference>
<dbReference type="PANTHER" id="PTHR33375">
    <property type="entry name" value="CHROMOSOME-PARTITIONING PROTEIN PARB-RELATED"/>
    <property type="match status" value="1"/>
</dbReference>
<dbReference type="Proteomes" id="UP001293718">
    <property type="component" value="Unassembled WGS sequence"/>
</dbReference>
<dbReference type="NCBIfam" id="TIGR00180">
    <property type="entry name" value="parB_part"/>
    <property type="match status" value="1"/>
</dbReference>
<proteinExistence type="inferred from homology"/>
<dbReference type="InterPro" id="IPR003115">
    <property type="entry name" value="ParB_N"/>
</dbReference>
<evidence type="ECO:0000313" key="6">
    <source>
        <dbReference type="Proteomes" id="UP001293718"/>
    </source>
</evidence>
<dbReference type="RefSeq" id="WP_322468144.1">
    <property type="nucleotide sequence ID" value="NZ_JAXOJX010000083.1"/>
</dbReference>
<feature type="region of interest" description="Disordered" evidence="3">
    <location>
        <begin position="1"/>
        <end position="40"/>
    </location>
</feature>
<evidence type="ECO:0000256" key="2">
    <source>
        <dbReference type="SAM" id="Coils"/>
    </source>
</evidence>
<dbReference type="InterPro" id="IPR037972">
    <property type="entry name" value="RepB_N"/>
</dbReference>
<dbReference type="CDD" id="cd16405">
    <property type="entry name" value="RepB_like_N"/>
    <property type="match status" value="1"/>
</dbReference>
<feature type="compositionally biased region" description="Low complexity" evidence="3">
    <location>
        <begin position="23"/>
        <end position="40"/>
    </location>
</feature>
<keyword evidence="2" id="KW-0175">Coiled coil</keyword>
<gene>
    <name evidence="5" type="ORF">SM757_29955</name>
</gene>
<dbReference type="InterPro" id="IPR036086">
    <property type="entry name" value="ParB/Sulfiredoxin_sf"/>
</dbReference>
<dbReference type="Pfam" id="PF02195">
    <property type="entry name" value="ParB_N"/>
    <property type="match status" value="1"/>
</dbReference>
<protein>
    <submittedName>
        <fullName evidence="5">ParB/RepB/Spo0J family partition protein</fullName>
    </submittedName>
</protein>
<feature type="coiled-coil region" evidence="2">
    <location>
        <begin position="85"/>
        <end position="112"/>
    </location>
</feature>
<evidence type="ECO:0000259" key="4">
    <source>
        <dbReference type="SMART" id="SM00470"/>
    </source>
</evidence>
<keyword evidence="6" id="KW-1185">Reference proteome</keyword>
<name>A0ABU5IPI2_9BURK</name>
<dbReference type="InterPro" id="IPR050336">
    <property type="entry name" value="Chromosome_partition/occlusion"/>
</dbReference>
<feature type="compositionally biased region" description="Basic and acidic residues" evidence="3">
    <location>
        <begin position="1"/>
        <end position="11"/>
    </location>
</feature>
<evidence type="ECO:0000313" key="5">
    <source>
        <dbReference type="EMBL" id="MDZ5460808.1"/>
    </source>
</evidence>
<dbReference type="SMART" id="SM00470">
    <property type="entry name" value="ParB"/>
    <property type="match status" value="1"/>
</dbReference>
<reference evidence="5 6" key="1">
    <citation type="submission" date="2023-11" db="EMBL/GenBank/DDBJ databases">
        <title>Draft genome of Azohydromonas lata strain H1 (DSM1123), a polyhydroxyalkanoate producer.</title>
        <authorList>
            <person name="Traversa D."/>
            <person name="D'Addabbo P."/>
            <person name="Pazzani C."/>
            <person name="Manzari C."/>
            <person name="Chiara M."/>
            <person name="Scrascia M."/>
        </authorList>
    </citation>
    <scope>NUCLEOTIDE SEQUENCE [LARGE SCALE GENOMIC DNA]</scope>
    <source>
        <strain evidence="5 6">H1</strain>
    </source>
</reference>
<dbReference type="PANTHER" id="PTHR33375:SF1">
    <property type="entry name" value="CHROMOSOME-PARTITIONING PROTEIN PARB-RELATED"/>
    <property type="match status" value="1"/>
</dbReference>
<dbReference type="SUPFAM" id="SSF109709">
    <property type="entry name" value="KorB DNA-binding domain-like"/>
    <property type="match status" value="1"/>
</dbReference>
<sequence>MSTGRKERKGDNIAFVLPPPRSARPAAGTPAAEPAADAAAGYAAAPAAPALVASERPPIVPPLAPASGARPKTGPGLTTMEILDNATLRARVSELEQEVQRLAGERGALLLDAREIAPSRWANRHADSFRGPDFEAFKTEILDAGGNVQPIMVRPLEARAGEGAAHKYEVVFGHRRHRACLELGVPVSAVVKALDDRELFGYMERENRLQRGLSAYEQGHMYRRALDEGMFPSLRQLAGFIGRGPGDVSNAMHVSQLPQQVLDAFASPNDIQFRWTKKLKDALDRNRDAVLAEAVSVSGDTLPAAKVFKRLVAAAGPEGVRPSNTPAAAAPAAHVPYADDRVMDLGQRRRAAIRCDGERTYIEVDAAVLPPQRWLELEEALQKMLADG</sequence>